<dbReference type="SMART" id="SM00421">
    <property type="entry name" value="HTH_LUXR"/>
    <property type="match status" value="1"/>
</dbReference>
<proteinExistence type="predicted"/>
<evidence type="ECO:0000256" key="3">
    <source>
        <dbReference type="ARBA" id="ARBA00023163"/>
    </source>
</evidence>
<evidence type="ECO:0000256" key="1">
    <source>
        <dbReference type="ARBA" id="ARBA00023015"/>
    </source>
</evidence>
<comment type="caution">
    <text evidence="5">The sequence shown here is derived from an EMBL/GenBank/DDBJ whole genome shotgun (WGS) entry which is preliminary data.</text>
</comment>
<keyword evidence="3" id="KW-0804">Transcription</keyword>
<keyword evidence="6" id="KW-1185">Reference proteome</keyword>
<dbReference type="RefSeq" id="WP_184297002.1">
    <property type="nucleotide sequence ID" value="NZ_JACHLP010000002.1"/>
</dbReference>
<dbReference type="InterPro" id="IPR016032">
    <property type="entry name" value="Sig_transdc_resp-reg_C-effctor"/>
</dbReference>
<dbReference type="InterPro" id="IPR000792">
    <property type="entry name" value="Tscrpt_reg_LuxR_C"/>
</dbReference>
<evidence type="ECO:0000313" key="5">
    <source>
        <dbReference type="EMBL" id="MBB4842576.1"/>
    </source>
</evidence>
<dbReference type="InterPro" id="IPR036693">
    <property type="entry name" value="TF_LuxR_autoind-bd_dom_sf"/>
</dbReference>
<dbReference type="Proteomes" id="UP000562027">
    <property type="component" value="Unassembled WGS sequence"/>
</dbReference>
<name>A0A840L3P5_9BURK</name>
<dbReference type="SUPFAM" id="SSF75516">
    <property type="entry name" value="Pheromone-binding domain of LuxR-like quorum-sensing transcription factors"/>
    <property type="match status" value="1"/>
</dbReference>
<dbReference type="PRINTS" id="PR00038">
    <property type="entry name" value="HTHLUXR"/>
</dbReference>
<organism evidence="5 6">
    <name type="scientific">Roseateles oligotrophus</name>
    <dbReference type="NCBI Taxonomy" id="1769250"/>
    <lineage>
        <taxon>Bacteria</taxon>
        <taxon>Pseudomonadati</taxon>
        <taxon>Pseudomonadota</taxon>
        <taxon>Betaproteobacteria</taxon>
        <taxon>Burkholderiales</taxon>
        <taxon>Sphaerotilaceae</taxon>
        <taxon>Roseateles</taxon>
    </lineage>
</organism>
<dbReference type="PANTHER" id="PTHR44688">
    <property type="entry name" value="DNA-BINDING TRANSCRIPTIONAL ACTIVATOR DEVR_DOSR"/>
    <property type="match status" value="1"/>
</dbReference>
<dbReference type="GO" id="GO:0003677">
    <property type="term" value="F:DNA binding"/>
    <property type="evidence" value="ECO:0007669"/>
    <property type="project" value="UniProtKB-KW"/>
</dbReference>
<dbReference type="EMBL" id="JACHLP010000002">
    <property type="protein sequence ID" value="MBB4842576.1"/>
    <property type="molecule type" value="Genomic_DNA"/>
</dbReference>
<feature type="domain" description="HTH luxR-type" evidence="4">
    <location>
        <begin position="169"/>
        <end position="234"/>
    </location>
</feature>
<dbReference type="PANTHER" id="PTHR44688:SF16">
    <property type="entry name" value="DNA-BINDING TRANSCRIPTIONAL ACTIVATOR DEVR_DOSR"/>
    <property type="match status" value="1"/>
</dbReference>
<dbReference type="AlphaFoldDB" id="A0A840L3P5"/>
<dbReference type="GO" id="GO:0006355">
    <property type="term" value="P:regulation of DNA-templated transcription"/>
    <property type="evidence" value="ECO:0007669"/>
    <property type="project" value="InterPro"/>
</dbReference>
<protein>
    <submittedName>
        <fullName evidence="5">LuxR family transcriptional regulator</fullName>
    </submittedName>
</protein>
<dbReference type="PROSITE" id="PS50043">
    <property type="entry name" value="HTH_LUXR_2"/>
    <property type="match status" value="1"/>
</dbReference>
<evidence type="ECO:0000259" key="4">
    <source>
        <dbReference type="PROSITE" id="PS50043"/>
    </source>
</evidence>
<keyword evidence="1" id="KW-0805">Transcription regulation</keyword>
<dbReference type="Pfam" id="PF00196">
    <property type="entry name" value="GerE"/>
    <property type="match status" value="1"/>
</dbReference>
<dbReference type="SUPFAM" id="SSF46894">
    <property type="entry name" value="C-terminal effector domain of the bipartite response regulators"/>
    <property type="match status" value="1"/>
</dbReference>
<dbReference type="CDD" id="cd06170">
    <property type="entry name" value="LuxR_C_like"/>
    <property type="match status" value="1"/>
</dbReference>
<gene>
    <name evidence="5" type="ORF">HNP55_001091</name>
</gene>
<sequence>MKGWQLSQLRLVRAAETQDEAFVALLPEVQALGFEYCSFGMKSPVPLAAPRVVWCSNYPPAWQARYVEQGFLNSDPIVQRGLMSDEAFIWSDALFVSNPRLYAEAQSFGLRYAWCQPRRDMRGMSSLFSVVRGGPALEAEELAAKIERLQWLSYLCHEAMAKVWVKALQGDLALGLSERELEVLRWTCDGKTSSETAQIMGVAEATVNFHTRNACSKLGASNKTAAAVRAAVLGLFH</sequence>
<evidence type="ECO:0000256" key="2">
    <source>
        <dbReference type="ARBA" id="ARBA00023125"/>
    </source>
</evidence>
<evidence type="ECO:0000313" key="6">
    <source>
        <dbReference type="Proteomes" id="UP000562027"/>
    </source>
</evidence>
<dbReference type="Pfam" id="PF03472">
    <property type="entry name" value="Autoind_bind"/>
    <property type="match status" value="1"/>
</dbReference>
<keyword evidence="2" id="KW-0238">DNA-binding</keyword>
<dbReference type="Gene3D" id="3.30.450.80">
    <property type="entry name" value="Transcription factor LuxR-like, autoinducer-binding domain"/>
    <property type="match status" value="1"/>
</dbReference>
<dbReference type="Gene3D" id="1.10.10.10">
    <property type="entry name" value="Winged helix-like DNA-binding domain superfamily/Winged helix DNA-binding domain"/>
    <property type="match status" value="1"/>
</dbReference>
<reference evidence="5 6" key="1">
    <citation type="submission" date="2020-08" db="EMBL/GenBank/DDBJ databases">
        <title>Functional genomics of gut bacteria from endangered species of beetles.</title>
        <authorList>
            <person name="Carlos-Shanley C."/>
        </authorList>
    </citation>
    <scope>NUCLEOTIDE SEQUENCE [LARGE SCALE GENOMIC DNA]</scope>
    <source>
        <strain evidence="5 6">S00239</strain>
    </source>
</reference>
<dbReference type="InterPro" id="IPR005143">
    <property type="entry name" value="TF_LuxR_autoind-bd_dom"/>
</dbReference>
<accession>A0A840L3P5</accession>
<dbReference type="InterPro" id="IPR036388">
    <property type="entry name" value="WH-like_DNA-bd_sf"/>
</dbReference>